<evidence type="ECO:0000259" key="8">
    <source>
        <dbReference type="PROSITE" id="PS51194"/>
    </source>
</evidence>
<sequence length="588" mass="65534">MRPSRWPRPLLSAQRPLLFEPRPSCRLPHCRYRLNSTAPSPVDTQGRTVYYEPPSTYLGTDERIPFDRWLQPGLVSALRETFPAVKYATKTQRELFKAVMLGQDVMLQTPTGSGKSFSLMLATLSKEPQALDAQNITSLIIVPHRDLAYQYYRWIQRIHEAIPEIGSLDSVAQILVRGASVPLEDRLRVLREEPPHILIGTPQALLEAYQSSPETLMLDRLSAVVVDEVDYLLEWTTQTRDKYKRLKAERMLRKHPTPTRQLLDAIYQPVRLPLSGKKRIKAEKTIQPKPPGDYRPQLVMASATFRATFRQSILGGGWFREAGGWVKIADNLKKDKDIHAQEDIRAVWSLGGTSIKHHVLVVSETGKVENLRAGETTEGSPDAKTEVRRVDGEALKSTVGNPKSDAPESAEPHQDDMDTDPFNPHLLEAIAEAFALDVPRLALLVLPASAPVRQIIGELRKLGVNAQGLDVLEEAGGGAYLTQEAPEEVTETPTLFVSTLATTRGLDLPSLTHVFILGLPKDRPGDAYMHAGGRVGRFGRSGKVITVIEKQCLITTRKGEKRWVDQANIIRKALTQMGIVPTKLSHFA</sequence>
<name>A0ABQ8KH30_9APHY</name>
<dbReference type="PROSITE" id="PS51192">
    <property type="entry name" value="HELICASE_ATP_BIND_1"/>
    <property type="match status" value="1"/>
</dbReference>
<evidence type="ECO:0000256" key="3">
    <source>
        <dbReference type="ARBA" id="ARBA00022840"/>
    </source>
</evidence>
<feature type="domain" description="Helicase ATP-binding" evidence="7">
    <location>
        <begin position="96"/>
        <end position="276"/>
    </location>
</feature>
<dbReference type="SMART" id="SM00487">
    <property type="entry name" value="DEXDc"/>
    <property type="match status" value="1"/>
</dbReference>
<dbReference type="PROSITE" id="PS51194">
    <property type="entry name" value="HELICASE_CTER"/>
    <property type="match status" value="1"/>
</dbReference>
<reference evidence="9 10" key="1">
    <citation type="journal article" date="2021" name="Environ. Microbiol.">
        <title>Gene family expansions and transcriptome signatures uncover fungal adaptations to wood decay.</title>
        <authorList>
            <person name="Hage H."/>
            <person name="Miyauchi S."/>
            <person name="Viragh M."/>
            <person name="Drula E."/>
            <person name="Min B."/>
            <person name="Chaduli D."/>
            <person name="Navarro D."/>
            <person name="Favel A."/>
            <person name="Norest M."/>
            <person name="Lesage-Meessen L."/>
            <person name="Balint B."/>
            <person name="Merenyi Z."/>
            <person name="de Eugenio L."/>
            <person name="Morin E."/>
            <person name="Martinez A.T."/>
            <person name="Baldrian P."/>
            <person name="Stursova M."/>
            <person name="Martinez M.J."/>
            <person name="Novotny C."/>
            <person name="Magnuson J.K."/>
            <person name="Spatafora J.W."/>
            <person name="Maurice S."/>
            <person name="Pangilinan J."/>
            <person name="Andreopoulos W."/>
            <person name="LaButti K."/>
            <person name="Hundley H."/>
            <person name="Na H."/>
            <person name="Kuo A."/>
            <person name="Barry K."/>
            <person name="Lipzen A."/>
            <person name="Henrissat B."/>
            <person name="Riley R."/>
            <person name="Ahrendt S."/>
            <person name="Nagy L.G."/>
            <person name="Grigoriev I.V."/>
            <person name="Martin F."/>
            <person name="Rosso M.N."/>
        </authorList>
    </citation>
    <scope>NUCLEOTIDE SEQUENCE [LARGE SCALE GENOMIC DNA]</scope>
    <source>
        <strain evidence="9 10">CIRM-BRFM 1785</strain>
    </source>
</reference>
<keyword evidence="3 5" id="KW-0067">ATP-binding</keyword>
<evidence type="ECO:0000313" key="9">
    <source>
        <dbReference type="EMBL" id="KAH9837045.1"/>
    </source>
</evidence>
<feature type="region of interest" description="Disordered" evidence="6">
    <location>
        <begin position="371"/>
        <end position="418"/>
    </location>
</feature>
<comment type="function">
    <text evidence="5">RNA helicase.</text>
</comment>
<comment type="catalytic activity">
    <reaction evidence="5">
        <text>ATP + H2O = ADP + phosphate + H(+)</text>
        <dbReference type="Rhea" id="RHEA:13065"/>
        <dbReference type="ChEBI" id="CHEBI:15377"/>
        <dbReference type="ChEBI" id="CHEBI:15378"/>
        <dbReference type="ChEBI" id="CHEBI:30616"/>
        <dbReference type="ChEBI" id="CHEBI:43474"/>
        <dbReference type="ChEBI" id="CHEBI:456216"/>
        <dbReference type="EC" id="3.6.4.13"/>
    </reaction>
</comment>
<gene>
    <name evidence="9" type="ORF">C8Q71DRAFT_707150</name>
</gene>
<comment type="similarity">
    <text evidence="5">Belongs to the DEAD box helicase family.</text>
</comment>
<dbReference type="GO" id="GO:0016787">
    <property type="term" value="F:hydrolase activity"/>
    <property type="evidence" value="ECO:0007669"/>
    <property type="project" value="UniProtKB-KW"/>
</dbReference>
<dbReference type="Gene3D" id="3.40.50.300">
    <property type="entry name" value="P-loop containing nucleotide triphosphate hydrolases"/>
    <property type="match status" value="2"/>
</dbReference>
<keyword evidence="1 5" id="KW-0547">Nucleotide-binding</keyword>
<feature type="compositionally biased region" description="Basic and acidic residues" evidence="6">
    <location>
        <begin position="381"/>
        <end position="394"/>
    </location>
</feature>
<dbReference type="RefSeq" id="XP_047779214.1">
    <property type="nucleotide sequence ID" value="XM_047920544.1"/>
</dbReference>
<proteinExistence type="inferred from homology"/>
<dbReference type="InterPro" id="IPR014001">
    <property type="entry name" value="Helicase_ATP-bd"/>
</dbReference>
<evidence type="ECO:0000256" key="4">
    <source>
        <dbReference type="ARBA" id="ARBA00022884"/>
    </source>
</evidence>
<keyword evidence="5" id="KW-0347">Helicase</keyword>
<evidence type="ECO:0000313" key="10">
    <source>
        <dbReference type="Proteomes" id="UP000814176"/>
    </source>
</evidence>
<evidence type="ECO:0000256" key="1">
    <source>
        <dbReference type="ARBA" id="ARBA00022741"/>
    </source>
</evidence>
<feature type="domain" description="Helicase C-terminal" evidence="8">
    <location>
        <begin position="430"/>
        <end position="585"/>
    </location>
</feature>
<keyword evidence="4 5" id="KW-0694">RNA-binding</keyword>
<keyword evidence="10" id="KW-1185">Reference proteome</keyword>
<comment type="caution">
    <text evidence="9">The sequence shown here is derived from an EMBL/GenBank/DDBJ whole genome shotgun (WGS) entry which is preliminary data.</text>
</comment>
<dbReference type="EC" id="3.6.4.13" evidence="5"/>
<dbReference type="InterPro" id="IPR001650">
    <property type="entry name" value="Helicase_C-like"/>
</dbReference>
<evidence type="ECO:0000256" key="5">
    <source>
        <dbReference type="RuleBase" id="RU365068"/>
    </source>
</evidence>
<evidence type="ECO:0000256" key="2">
    <source>
        <dbReference type="ARBA" id="ARBA00022801"/>
    </source>
</evidence>
<dbReference type="Pfam" id="PF00270">
    <property type="entry name" value="DEAD"/>
    <property type="match status" value="1"/>
</dbReference>
<protein>
    <recommendedName>
        <fullName evidence="5">ATP-dependent RNA helicase</fullName>
        <ecNumber evidence="5">3.6.4.13</ecNumber>
    </recommendedName>
</protein>
<comment type="domain">
    <text evidence="5">The Q motif is unique to and characteristic of the DEAD box family of RNA helicases and controls ATP binding and hydrolysis.</text>
</comment>
<dbReference type="Pfam" id="PF00271">
    <property type="entry name" value="Helicase_C"/>
    <property type="match status" value="1"/>
</dbReference>
<dbReference type="Proteomes" id="UP000814176">
    <property type="component" value="Unassembled WGS sequence"/>
</dbReference>
<dbReference type="EMBL" id="JADCUA010000009">
    <property type="protein sequence ID" value="KAH9837045.1"/>
    <property type="molecule type" value="Genomic_DNA"/>
</dbReference>
<accession>A0ABQ8KH30</accession>
<organism evidence="9 10">
    <name type="scientific">Rhodofomes roseus</name>
    <dbReference type="NCBI Taxonomy" id="34475"/>
    <lineage>
        <taxon>Eukaryota</taxon>
        <taxon>Fungi</taxon>
        <taxon>Dikarya</taxon>
        <taxon>Basidiomycota</taxon>
        <taxon>Agaricomycotina</taxon>
        <taxon>Agaricomycetes</taxon>
        <taxon>Polyporales</taxon>
        <taxon>Rhodofomes</taxon>
    </lineage>
</organism>
<dbReference type="GeneID" id="72001276"/>
<dbReference type="SUPFAM" id="SSF52540">
    <property type="entry name" value="P-loop containing nucleoside triphosphate hydrolases"/>
    <property type="match status" value="1"/>
</dbReference>
<evidence type="ECO:0000259" key="7">
    <source>
        <dbReference type="PROSITE" id="PS51192"/>
    </source>
</evidence>
<dbReference type="InterPro" id="IPR027417">
    <property type="entry name" value="P-loop_NTPase"/>
</dbReference>
<keyword evidence="2 5" id="KW-0378">Hydrolase</keyword>
<evidence type="ECO:0000256" key="6">
    <source>
        <dbReference type="SAM" id="MobiDB-lite"/>
    </source>
</evidence>
<dbReference type="InterPro" id="IPR011545">
    <property type="entry name" value="DEAD/DEAH_box_helicase_dom"/>
</dbReference>
<dbReference type="PANTHER" id="PTHR24031">
    <property type="entry name" value="RNA HELICASE"/>
    <property type="match status" value="1"/>
</dbReference>